<evidence type="ECO:0000256" key="1">
    <source>
        <dbReference type="ARBA" id="ARBA00004571"/>
    </source>
</evidence>
<dbReference type="Gene3D" id="2.40.170.20">
    <property type="entry name" value="TonB-dependent receptor, beta-barrel domain"/>
    <property type="match status" value="1"/>
</dbReference>
<keyword evidence="8" id="KW-0406">Ion transport</keyword>
<keyword evidence="4" id="KW-0410">Iron transport</keyword>
<name>A0ABY1YA28_9HYPH</name>
<evidence type="ECO:0000256" key="9">
    <source>
        <dbReference type="ARBA" id="ARBA00023136"/>
    </source>
</evidence>
<dbReference type="GeneID" id="301040913"/>
<feature type="non-terminal residue" evidence="12">
    <location>
        <position position="1"/>
    </location>
</feature>
<dbReference type="PANTHER" id="PTHR32552:SF68">
    <property type="entry name" value="FERRICHROME OUTER MEMBRANE TRANSPORTER_PHAGE RECEPTOR"/>
    <property type="match status" value="1"/>
</dbReference>
<dbReference type="SUPFAM" id="SSF56935">
    <property type="entry name" value="Porins"/>
    <property type="match status" value="1"/>
</dbReference>
<dbReference type="RefSeq" id="WP_130977560.1">
    <property type="nucleotide sequence ID" value="NZ_SISF01000026.1"/>
</dbReference>
<evidence type="ECO:0000313" key="12">
    <source>
        <dbReference type="EMBL" id="TBN14762.1"/>
    </source>
</evidence>
<proteinExistence type="inferred from homology"/>
<evidence type="ECO:0000256" key="7">
    <source>
        <dbReference type="ARBA" id="ARBA00023004"/>
    </source>
</evidence>
<evidence type="ECO:0000256" key="3">
    <source>
        <dbReference type="ARBA" id="ARBA00022452"/>
    </source>
</evidence>
<evidence type="ECO:0000256" key="2">
    <source>
        <dbReference type="ARBA" id="ARBA00022448"/>
    </source>
</evidence>
<keyword evidence="7" id="KW-0408">Iron</keyword>
<keyword evidence="6" id="KW-0732">Signal</keyword>
<comment type="caution">
    <text evidence="12">The sequence shown here is derived from an EMBL/GenBank/DDBJ whole genome shotgun (WGS) entry which is preliminary data.</text>
</comment>
<keyword evidence="10 11" id="KW-0998">Cell outer membrane</keyword>
<organism evidence="12 13">
    <name type="scientific">Agrobacterium cavarae</name>
    <dbReference type="NCBI Taxonomy" id="2528239"/>
    <lineage>
        <taxon>Bacteria</taxon>
        <taxon>Pseudomonadati</taxon>
        <taxon>Pseudomonadota</taxon>
        <taxon>Alphaproteobacteria</taxon>
        <taxon>Hyphomicrobiales</taxon>
        <taxon>Rhizobiaceae</taxon>
        <taxon>Rhizobium/Agrobacterium group</taxon>
        <taxon>Agrobacterium</taxon>
    </lineage>
</organism>
<evidence type="ECO:0000256" key="4">
    <source>
        <dbReference type="ARBA" id="ARBA00022496"/>
    </source>
</evidence>
<evidence type="ECO:0000256" key="8">
    <source>
        <dbReference type="ARBA" id="ARBA00023065"/>
    </source>
</evidence>
<comment type="subcellular location">
    <subcellularLocation>
        <location evidence="1 11">Cell outer membrane</location>
        <topology evidence="1 11">Multi-pass membrane protein</topology>
    </subcellularLocation>
</comment>
<keyword evidence="5 11" id="KW-0812">Transmembrane</keyword>
<dbReference type="PROSITE" id="PS52016">
    <property type="entry name" value="TONB_DEPENDENT_REC_3"/>
    <property type="match status" value="1"/>
</dbReference>
<reference evidence="12 13" key="1">
    <citation type="submission" date="2019-02" db="EMBL/GenBank/DDBJ databases">
        <title>Current taxonomic status of genus Agrobacterium and description of Agrobacterium cavarae sp. nov. isolated from maize roots.</title>
        <authorList>
            <person name="Flores-Felix J.D."/>
            <person name="Menendez E."/>
            <person name="Ramirez-Bahena M.H."/>
            <person name="Garcia-Fraile P."/>
            <person name="Velazquez E."/>
        </authorList>
    </citation>
    <scope>NUCLEOTIDE SEQUENCE [LARGE SCALE GENOMIC DNA]</scope>
    <source>
        <strain evidence="12 13">RZME10</strain>
    </source>
</reference>
<evidence type="ECO:0000256" key="6">
    <source>
        <dbReference type="ARBA" id="ARBA00022729"/>
    </source>
</evidence>
<comment type="similarity">
    <text evidence="11">Belongs to the TonB-dependent receptor family.</text>
</comment>
<protein>
    <submittedName>
        <fullName evidence="12">TonB-dependent receptor</fullName>
    </submittedName>
</protein>
<keyword evidence="9 11" id="KW-0472">Membrane</keyword>
<evidence type="ECO:0000256" key="5">
    <source>
        <dbReference type="ARBA" id="ARBA00022692"/>
    </source>
</evidence>
<evidence type="ECO:0000256" key="11">
    <source>
        <dbReference type="PROSITE-ProRule" id="PRU01360"/>
    </source>
</evidence>
<gene>
    <name evidence="12" type="ORF">EYC79_06900</name>
</gene>
<dbReference type="InterPro" id="IPR039426">
    <property type="entry name" value="TonB-dep_rcpt-like"/>
</dbReference>
<dbReference type="Proteomes" id="UP000294239">
    <property type="component" value="Unassembled WGS sequence"/>
</dbReference>
<sequence>DVPGYTVFDAALTYDFGAKTSELKGLTAQLNVSNLFDKTYVTCLSNNFCNYGNGRAVYGSLKYRW</sequence>
<dbReference type="PANTHER" id="PTHR32552">
    <property type="entry name" value="FERRICHROME IRON RECEPTOR-RELATED"/>
    <property type="match status" value="1"/>
</dbReference>
<keyword evidence="3 11" id="KW-1134">Transmembrane beta strand</keyword>
<evidence type="ECO:0000256" key="10">
    <source>
        <dbReference type="ARBA" id="ARBA00023237"/>
    </source>
</evidence>
<keyword evidence="12" id="KW-0675">Receptor</keyword>
<evidence type="ECO:0000313" key="13">
    <source>
        <dbReference type="Proteomes" id="UP000294239"/>
    </source>
</evidence>
<accession>A0ABY1YA28</accession>
<keyword evidence="2 11" id="KW-0813">Transport</keyword>
<keyword evidence="13" id="KW-1185">Reference proteome</keyword>
<dbReference type="EMBL" id="SISF01000026">
    <property type="protein sequence ID" value="TBN14762.1"/>
    <property type="molecule type" value="Genomic_DNA"/>
</dbReference>
<dbReference type="InterPro" id="IPR036942">
    <property type="entry name" value="Beta-barrel_TonB_sf"/>
</dbReference>